<name>I3EH50_NEMP3</name>
<feature type="domain" description="RRM" evidence="7">
    <location>
        <begin position="14"/>
        <end position="87"/>
    </location>
</feature>
<dbReference type="PANTHER" id="PTHR48039:SF5">
    <property type="entry name" value="RNA-BINDING PROTEIN 28"/>
    <property type="match status" value="1"/>
</dbReference>
<evidence type="ECO:0000256" key="3">
    <source>
        <dbReference type="ARBA" id="ARBA00022884"/>
    </source>
</evidence>
<dbReference type="InterPro" id="IPR000504">
    <property type="entry name" value="RRM_dom"/>
</dbReference>
<keyword evidence="3 5" id="KW-0694">RNA-binding</keyword>
<dbReference type="AlphaFoldDB" id="I3EH50"/>
<dbReference type="PROSITE" id="PS50102">
    <property type="entry name" value="RRM"/>
    <property type="match status" value="2"/>
</dbReference>
<reference evidence="8" key="1">
    <citation type="submission" date="2011-01" db="EMBL/GenBank/DDBJ databases">
        <title>The Genome Sequence of Nematocida parisii strain ERTm3.</title>
        <authorList>
            <consortium name="The Broad Institute Genome Sequencing Platform"/>
            <consortium name="The Broad Institute Genome Sequencing Center for Infectious Disease"/>
            <person name="Cuomo C."/>
            <person name="Troemel E."/>
            <person name="Young S.K."/>
            <person name="Zeng Q."/>
            <person name="Gargeya S."/>
            <person name="Fitzgerald M."/>
            <person name="Haas B."/>
            <person name="Abouelleil A."/>
            <person name="Alvarado L."/>
            <person name="Arachchi H.M."/>
            <person name="Berlin A."/>
            <person name="Chapman S.B."/>
            <person name="Gearin G."/>
            <person name="Goldberg J."/>
            <person name="Griggs A."/>
            <person name="Gujja S."/>
            <person name="Hansen M."/>
            <person name="Heiman D."/>
            <person name="Howarth C."/>
            <person name="Larimer J."/>
            <person name="Lui A."/>
            <person name="MacDonald P.J.P."/>
            <person name="McCowen C."/>
            <person name="Montmayeur A."/>
            <person name="Murphy C."/>
            <person name="Neiman D."/>
            <person name="Pearson M."/>
            <person name="Priest M."/>
            <person name="Roberts A."/>
            <person name="Saif S."/>
            <person name="Shea T."/>
            <person name="Sisk P."/>
            <person name="Stolte C."/>
            <person name="Sykes S."/>
            <person name="Wortman J."/>
            <person name="Nusbaum C."/>
            <person name="Birren B."/>
        </authorList>
    </citation>
    <scope>NUCLEOTIDE SEQUENCE</scope>
    <source>
        <strain evidence="8">ERTm3</strain>
    </source>
</reference>
<dbReference type="OMA" id="FIQCANT"/>
<feature type="compositionally biased region" description="Basic and acidic residues" evidence="6">
    <location>
        <begin position="358"/>
        <end position="367"/>
    </location>
</feature>
<dbReference type="InterPro" id="IPR035979">
    <property type="entry name" value="RBD_domain_sf"/>
</dbReference>
<feature type="compositionally biased region" description="Basic and acidic residues" evidence="6">
    <location>
        <begin position="112"/>
        <end position="125"/>
    </location>
</feature>
<sequence length="367" mass="42402">MSLNGGSGTYSKQHRVIATNMPFNISDEQILKHFNGAVSVERHSKNGVATGAVFIQCANTTDVNRFIKTLDGTDFLGREIKVAQLHDREVFKARQKFDTPTDENSFGRQKRKEYEENQRKKLPEGEENRTVFVTNISVKDTEDQVREVFEAFGEVEQCTFVLNRETGEPTGRAFVLFKHQDSCKESLRQQVSLNDRILVVLRYVSPEVLKQRESEQKEKDYKREKTIKDRQEGKLDPRDPSKVSSCRVHISHMDKKHTRKSISKVIEEYFLKTHDKKLKLRGVNLTSNNAKRNPGYCFITFKFPEDAAIFLENQNKMRRAIGGKMAAEYAMESKEFQEKGIKKKPSKADRIEKKNRKERGAQRADDS</sequence>
<dbReference type="Pfam" id="PF00076">
    <property type="entry name" value="RRM_1"/>
    <property type="match status" value="1"/>
</dbReference>
<keyword evidence="4" id="KW-0539">Nucleus</keyword>
<dbReference type="SUPFAM" id="SSF54928">
    <property type="entry name" value="RNA-binding domain, RBD"/>
    <property type="match status" value="3"/>
</dbReference>
<dbReference type="GO" id="GO:0003729">
    <property type="term" value="F:mRNA binding"/>
    <property type="evidence" value="ECO:0007669"/>
    <property type="project" value="TreeGrafter"/>
</dbReference>
<dbReference type="InParanoid" id="I3EH50"/>
<evidence type="ECO:0000256" key="2">
    <source>
        <dbReference type="ARBA" id="ARBA00022737"/>
    </source>
</evidence>
<dbReference type="OrthoDB" id="272703at2759"/>
<feature type="region of interest" description="Disordered" evidence="6">
    <location>
        <begin position="212"/>
        <end position="247"/>
    </location>
</feature>
<evidence type="ECO:0000313" key="8">
    <source>
        <dbReference type="EMBL" id="EIJ88547.1"/>
    </source>
</evidence>
<keyword evidence="2" id="KW-0677">Repeat</keyword>
<feature type="compositionally biased region" description="Basic and acidic residues" evidence="6">
    <location>
        <begin position="212"/>
        <end position="241"/>
    </location>
</feature>
<dbReference type="CDD" id="cd00590">
    <property type="entry name" value="RRM_SF"/>
    <property type="match status" value="1"/>
</dbReference>
<feature type="domain" description="RRM" evidence="7">
    <location>
        <begin position="129"/>
        <end position="216"/>
    </location>
</feature>
<dbReference type="GO" id="GO:0005634">
    <property type="term" value="C:nucleus"/>
    <property type="evidence" value="ECO:0007669"/>
    <property type="project" value="UniProtKB-SubCell"/>
</dbReference>
<accession>I3EH50</accession>
<feature type="compositionally biased region" description="Basic and acidic residues" evidence="6">
    <location>
        <begin position="335"/>
        <end position="352"/>
    </location>
</feature>
<evidence type="ECO:0000256" key="4">
    <source>
        <dbReference type="ARBA" id="ARBA00023242"/>
    </source>
</evidence>
<dbReference type="Gene3D" id="3.30.70.330">
    <property type="match status" value="3"/>
</dbReference>
<dbReference type="VEuPathDB" id="MicrosporidiaDB:NEQG_01237"/>
<protein>
    <recommendedName>
        <fullName evidence="7">RRM domain-containing protein</fullName>
    </recommendedName>
</protein>
<dbReference type="InterPro" id="IPR012677">
    <property type="entry name" value="Nucleotide-bd_a/b_plait_sf"/>
</dbReference>
<gene>
    <name evidence="8" type="ORF">NEQG_01237</name>
</gene>
<evidence type="ECO:0000256" key="5">
    <source>
        <dbReference type="PROSITE-ProRule" id="PRU00176"/>
    </source>
</evidence>
<dbReference type="InterPro" id="IPR051945">
    <property type="entry name" value="RRM_MRD1_RNA_proc_ribogen"/>
</dbReference>
<dbReference type="PANTHER" id="PTHR48039">
    <property type="entry name" value="RNA-BINDING MOTIF PROTEIN 14B"/>
    <property type="match status" value="1"/>
</dbReference>
<keyword evidence="9" id="KW-1185">Reference proteome</keyword>
<feature type="region of interest" description="Disordered" evidence="6">
    <location>
        <begin position="335"/>
        <end position="367"/>
    </location>
</feature>
<evidence type="ECO:0000256" key="1">
    <source>
        <dbReference type="ARBA" id="ARBA00004123"/>
    </source>
</evidence>
<dbReference type="HOGENOM" id="CLU_802095_0_0_1"/>
<dbReference type="STRING" id="935791.I3EH50"/>
<dbReference type="SMART" id="SM00360">
    <property type="entry name" value="RRM"/>
    <property type="match status" value="3"/>
</dbReference>
<comment type="subcellular location">
    <subcellularLocation>
        <location evidence="1">Nucleus</location>
    </subcellularLocation>
</comment>
<organism evidence="8 9">
    <name type="scientific">Nematocida parisii (strain ERTm3)</name>
    <name type="common">Nematode killer fungus</name>
    <dbReference type="NCBI Taxonomy" id="935791"/>
    <lineage>
        <taxon>Eukaryota</taxon>
        <taxon>Fungi</taxon>
        <taxon>Fungi incertae sedis</taxon>
        <taxon>Microsporidia</taxon>
        <taxon>Nematocida</taxon>
    </lineage>
</organism>
<evidence type="ECO:0000259" key="7">
    <source>
        <dbReference type="PROSITE" id="PS50102"/>
    </source>
</evidence>
<feature type="region of interest" description="Disordered" evidence="6">
    <location>
        <begin position="96"/>
        <end position="125"/>
    </location>
</feature>
<dbReference type="EMBL" id="GL870878">
    <property type="protein sequence ID" value="EIJ88547.1"/>
    <property type="molecule type" value="Genomic_DNA"/>
</dbReference>
<proteinExistence type="predicted"/>
<dbReference type="Proteomes" id="UP000002872">
    <property type="component" value="Unassembled WGS sequence"/>
</dbReference>
<evidence type="ECO:0000313" key="9">
    <source>
        <dbReference type="Proteomes" id="UP000002872"/>
    </source>
</evidence>
<evidence type="ECO:0000256" key="6">
    <source>
        <dbReference type="SAM" id="MobiDB-lite"/>
    </source>
</evidence>